<dbReference type="OrthoDB" id="447842at2759"/>
<dbReference type="FunFam" id="3.90.79.10:FF:000060">
    <property type="entry name" value="Nudix hydrolase 1"/>
    <property type="match status" value="1"/>
</dbReference>
<dbReference type="InterPro" id="IPR020476">
    <property type="entry name" value="Nudix_hydrolase"/>
</dbReference>
<dbReference type="SUPFAM" id="SSF55811">
    <property type="entry name" value="Nudix"/>
    <property type="match status" value="1"/>
</dbReference>
<proteinExistence type="inferred from homology"/>
<evidence type="ECO:0000313" key="4">
    <source>
        <dbReference type="EMBL" id="KAF2168831.1"/>
    </source>
</evidence>
<feature type="domain" description="Nudix hydrolase" evidence="3">
    <location>
        <begin position="7"/>
        <end position="146"/>
    </location>
</feature>
<organism evidence="4 5">
    <name type="scientific">Zasmidium cellare ATCC 36951</name>
    <dbReference type="NCBI Taxonomy" id="1080233"/>
    <lineage>
        <taxon>Eukaryota</taxon>
        <taxon>Fungi</taxon>
        <taxon>Dikarya</taxon>
        <taxon>Ascomycota</taxon>
        <taxon>Pezizomycotina</taxon>
        <taxon>Dothideomycetes</taxon>
        <taxon>Dothideomycetidae</taxon>
        <taxon>Mycosphaerellales</taxon>
        <taxon>Mycosphaerellaceae</taxon>
        <taxon>Zasmidium</taxon>
    </lineage>
</organism>
<dbReference type="EMBL" id="ML993589">
    <property type="protein sequence ID" value="KAF2168831.1"/>
    <property type="molecule type" value="Genomic_DNA"/>
</dbReference>
<dbReference type="AlphaFoldDB" id="A0A6A6CP42"/>
<reference evidence="4" key="1">
    <citation type="journal article" date="2020" name="Stud. Mycol.">
        <title>101 Dothideomycetes genomes: a test case for predicting lifestyles and emergence of pathogens.</title>
        <authorList>
            <person name="Haridas S."/>
            <person name="Albert R."/>
            <person name="Binder M."/>
            <person name="Bloem J."/>
            <person name="Labutti K."/>
            <person name="Salamov A."/>
            <person name="Andreopoulos B."/>
            <person name="Baker S."/>
            <person name="Barry K."/>
            <person name="Bills G."/>
            <person name="Bluhm B."/>
            <person name="Cannon C."/>
            <person name="Castanera R."/>
            <person name="Culley D."/>
            <person name="Daum C."/>
            <person name="Ezra D."/>
            <person name="Gonzalez J."/>
            <person name="Henrissat B."/>
            <person name="Kuo A."/>
            <person name="Liang C."/>
            <person name="Lipzen A."/>
            <person name="Lutzoni F."/>
            <person name="Magnuson J."/>
            <person name="Mondo S."/>
            <person name="Nolan M."/>
            <person name="Ohm R."/>
            <person name="Pangilinan J."/>
            <person name="Park H.-J."/>
            <person name="Ramirez L."/>
            <person name="Alfaro M."/>
            <person name="Sun H."/>
            <person name="Tritt A."/>
            <person name="Yoshinaga Y."/>
            <person name="Zwiers L.-H."/>
            <person name="Turgeon B."/>
            <person name="Goodwin S."/>
            <person name="Spatafora J."/>
            <person name="Crous P."/>
            <person name="Grigoriev I."/>
        </authorList>
    </citation>
    <scope>NUCLEOTIDE SEQUENCE</scope>
    <source>
        <strain evidence="4">ATCC 36951</strain>
    </source>
</reference>
<accession>A0A6A6CP42</accession>
<dbReference type="GO" id="GO:0005829">
    <property type="term" value="C:cytosol"/>
    <property type="evidence" value="ECO:0007669"/>
    <property type="project" value="TreeGrafter"/>
</dbReference>
<evidence type="ECO:0000256" key="1">
    <source>
        <dbReference type="ARBA" id="ARBA00022801"/>
    </source>
</evidence>
<dbReference type="InterPro" id="IPR000086">
    <property type="entry name" value="NUDIX_hydrolase_dom"/>
</dbReference>
<dbReference type="CDD" id="cd04678">
    <property type="entry name" value="NUDIX_MTH2_Nudt15"/>
    <property type="match status" value="1"/>
</dbReference>
<gene>
    <name evidence="4" type="ORF">M409DRAFT_65208</name>
</gene>
<evidence type="ECO:0000259" key="3">
    <source>
        <dbReference type="PROSITE" id="PS51462"/>
    </source>
</evidence>
<keyword evidence="1 2" id="KW-0378">Hydrolase</keyword>
<keyword evidence="5" id="KW-1185">Reference proteome</keyword>
<dbReference type="PRINTS" id="PR00502">
    <property type="entry name" value="NUDIXFAMILY"/>
</dbReference>
<dbReference type="InterPro" id="IPR020084">
    <property type="entry name" value="NUDIX_hydrolase_CS"/>
</dbReference>
<dbReference type="GeneID" id="54569684"/>
<dbReference type="InterPro" id="IPR015797">
    <property type="entry name" value="NUDIX_hydrolase-like_dom_sf"/>
</dbReference>
<dbReference type="PROSITE" id="PS51462">
    <property type="entry name" value="NUDIX"/>
    <property type="match status" value="1"/>
</dbReference>
<dbReference type="PANTHER" id="PTHR16099:SF5">
    <property type="entry name" value="NUCLEOTIDE TRIPHOSPHATE DIPHOSPHATASE NUDT15"/>
    <property type="match status" value="1"/>
</dbReference>
<dbReference type="GO" id="GO:0006203">
    <property type="term" value="P:dGTP catabolic process"/>
    <property type="evidence" value="ECO:0007669"/>
    <property type="project" value="TreeGrafter"/>
</dbReference>
<protein>
    <recommendedName>
        <fullName evidence="3">Nudix hydrolase domain-containing protein</fullName>
    </recommendedName>
</protein>
<evidence type="ECO:0000313" key="5">
    <source>
        <dbReference type="Proteomes" id="UP000799537"/>
    </source>
</evidence>
<dbReference type="GO" id="GO:0035539">
    <property type="term" value="F:8-oxo-7,8-dihydrodeoxyguanosine triphosphate pyrophosphatase activity"/>
    <property type="evidence" value="ECO:0007669"/>
    <property type="project" value="TreeGrafter"/>
</dbReference>
<dbReference type="RefSeq" id="XP_033669720.1">
    <property type="nucleotide sequence ID" value="XM_033816412.1"/>
</dbReference>
<evidence type="ECO:0000256" key="2">
    <source>
        <dbReference type="RuleBase" id="RU003476"/>
    </source>
</evidence>
<dbReference type="Proteomes" id="UP000799537">
    <property type="component" value="Unassembled WGS sequence"/>
</dbReference>
<comment type="similarity">
    <text evidence="2">Belongs to the Nudix hydrolase family.</text>
</comment>
<name>A0A6A6CP42_ZASCE</name>
<dbReference type="Gene3D" id="3.90.79.10">
    <property type="entry name" value="Nucleoside Triphosphate Pyrophosphohydrolase"/>
    <property type="match status" value="1"/>
</dbReference>
<sequence>MASTSTQVRVGVGVFILENRGPSTSQNPRFLIGKRKGSHGAGTYALPGGHLEFGESFEECAEREVKEETGLDVKSLAFFTATNDVMQEDGRHYVTVFMVCEREDGKPEPVVMEEDKCEGWEWCEWSELAEMVGGKREGKLFLPLVDLVNSRPGLVPALERAIADEAMVRR</sequence>
<dbReference type="Pfam" id="PF00293">
    <property type="entry name" value="NUDIX"/>
    <property type="match status" value="1"/>
</dbReference>
<dbReference type="PROSITE" id="PS00893">
    <property type="entry name" value="NUDIX_BOX"/>
    <property type="match status" value="1"/>
</dbReference>
<dbReference type="PANTHER" id="PTHR16099">
    <property type="entry name" value="8-OXO-DGTP DIPHOSPHATES NUDT15"/>
    <property type="match status" value="1"/>
</dbReference>